<reference evidence="8 9" key="1">
    <citation type="submission" date="2012-11" db="EMBL/GenBank/DDBJ databases">
        <authorList>
            <person name="Linke B."/>
        </authorList>
    </citation>
    <scope>NUCLEOTIDE SEQUENCE [LARGE SCALE GENOMIC DNA]</scope>
    <source>
        <strain evidence="9">CFBP 1232</strain>
    </source>
</reference>
<evidence type="ECO:0000256" key="5">
    <source>
        <dbReference type="ARBA" id="ARBA00022989"/>
    </source>
</evidence>
<dbReference type="Pfam" id="PF01311">
    <property type="entry name" value="Bac_export_1"/>
    <property type="match status" value="1"/>
</dbReference>
<feature type="transmembrane region" description="Helical" evidence="7">
    <location>
        <begin position="171"/>
        <end position="200"/>
    </location>
</feature>
<dbReference type="GO" id="GO:0005886">
    <property type="term" value="C:plasma membrane"/>
    <property type="evidence" value="ECO:0007669"/>
    <property type="project" value="UniProtKB-SubCell"/>
</dbReference>
<dbReference type="GeneID" id="97605865"/>
<reference evidence="8 9" key="2">
    <citation type="submission" date="2013-04" db="EMBL/GenBank/DDBJ databases">
        <title>Comparative genomics of 12 strains of Erwinia amylovora identifies a pan-genome with a large conserved core and provides insights into host specificity.</title>
        <authorList>
            <person name="Mann R.A."/>
            <person name="Smits T.H.M."/>
            <person name="Buehlmann A."/>
            <person name="Blom J."/>
            <person name="Goesmann A."/>
            <person name="Frey J.E."/>
            <person name="Plummer K.M."/>
            <person name="Beer S.V."/>
            <person name="Luck J."/>
            <person name="Duffy B."/>
            <person name="Rodoni B."/>
        </authorList>
    </citation>
    <scope>NUCLEOTIDE SEQUENCE [LARGE SCALE GENOMIC DNA]</scope>
    <source>
        <strain evidence="9">CFBP 1232</strain>
    </source>
</reference>
<sequence>MLFLSLYFNFQHYLLIFAIAYARLAVVFYMLPILGERIFSHLIIKNAIITLTIIGLWPCFETVVIPEQSWYLLLVQESIVGLILATVLCLPFWIVIGLGEILDNQRGASMADNIDPLNGGQNSILSGLLNFTFGIIFFINNGMCLMLEAFTESYQFLPPGSRWSGFHWQEAGRVLVIVVESSIMLAAPVIIVMMIAEILLGVFARYCPQLNPFSLSLTIKSFITFIIFFYYGFHALAEKPLNTFSIEIFEEFFPGL</sequence>
<keyword evidence="4 7" id="KW-0812">Transmembrane</keyword>
<dbReference type="InterPro" id="IPR006304">
    <property type="entry name" value="T3SS_SpaR/YscT"/>
</dbReference>
<feature type="transmembrane region" description="Helical" evidence="7">
    <location>
        <begin position="123"/>
        <end position="151"/>
    </location>
</feature>
<feature type="transmembrane region" description="Helical" evidence="7">
    <location>
        <begin position="12"/>
        <end position="31"/>
    </location>
</feature>
<gene>
    <name evidence="8" type="primary">spar3</name>
    <name evidence="8" type="ORF">BN437_1631</name>
</gene>
<dbReference type="RefSeq" id="WP_004157287.1">
    <property type="nucleotide sequence ID" value="NZ_BAYW01000002.1"/>
</dbReference>
<comment type="caution">
    <text evidence="8">The sequence shown here is derived from an EMBL/GenBank/DDBJ whole genome shotgun (WGS) entry which is preliminary data.</text>
</comment>
<dbReference type="AlphaFoldDB" id="A0A831A0W3"/>
<proteinExistence type="inferred from homology"/>
<evidence type="ECO:0000256" key="1">
    <source>
        <dbReference type="ARBA" id="ARBA00004651"/>
    </source>
</evidence>
<dbReference type="EMBL" id="CAPB01000012">
    <property type="protein sequence ID" value="CCO93566.1"/>
    <property type="molecule type" value="Genomic_DNA"/>
</dbReference>
<comment type="similarity">
    <text evidence="2 7">Belongs to the FliR/MopE/SpaR family.</text>
</comment>
<dbReference type="InterPro" id="IPR002010">
    <property type="entry name" value="T3SS_IM_R"/>
</dbReference>
<comment type="subcellular location">
    <subcellularLocation>
        <location evidence="1 7">Cell membrane</location>
        <topology evidence="1 7">Multi-pass membrane protein</topology>
    </subcellularLocation>
</comment>
<keyword evidence="5 7" id="KW-1133">Transmembrane helix</keyword>
<evidence type="ECO:0000256" key="7">
    <source>
        <dbReference type="RuleBase" id="RU362072"/>
    </source>
</evidence>
<evidence type="ECO:0000313" key="9">
    <source>
        <dbReference type="Proteomes" id="UP000013111"/>
    </source>
</evidence>
<evidence type="ECO:0000256" key="3">
    <source>
        <dbReference type="ARBA" id="ARBA00022475"/>
    </source>
</evidence>
<evidence type="ECO:0000256" key="6">
    <source>
        <dbReference type="ARBA" id="ARBA00023136"/>
    </source>
</evidence>
<feature type="transmembrane region" description="Helical" evidence="7">
    <location>
        <begin position="212"/>
        <end position="233"/>
    </location>
</feature>
<dbReference type="NCBIfam" id="TIGR01401">
    <property type="entry name" value="fliR_like_III"/>
    <property type="match status" value="1"/>
</dbReference>
<protein>
    <submittedName>
        <fullName evidence="8">Surface presentation of antigens protein SpaR</fullName>
    </submittedName>
</protein>
<evidence type="ECO:0000256" key="4">
    <source>
        <dbReference type="ARBA" id="ARBA00022692"/>
    </source>
</evidence>
<dbReference type="PANTHER" id="PTHR30065:SF1">
    <property type="entry name" value="SURFACE PRESENTATION OF ANTIGENS PROTEIN SPAR"/>
    <property type="match status" value="1"/>
</dbReference>
<dbReference type="GO" id="GO:0006605">
    <property type="term" value="P:protein targeting"/>
    <property type="evidence" value="ECO:0007669"/>
    <property type="project" value="UniProtKB-UniRule"/>
</dbReference>
<keyword evidence="6 7" id="KW-0472">Membrane</keyword>
<feature type="transmembrane region" description="Helical" evidence="7">
    <location>
        <begin position="78"/>
        <end position="102"/>
    </location>
</feature>
<organism evidence="8 9">
    <name type="scientific">Erwinia amylovora NBRC 12687 = CFBP 1232</name>
    <dbReference type="NCBI Taxonomy" id="1219359"/>
    <lineage>
        <taxon>Bacteria</taxon>
        <taxon>Pseudomonadati</taxon>
        <taxon>Pseudomonadota</taxon>
        <taxon>Gammaproteobacteria</taxon>
        <taxon>Enterobacterales</taxon>
        <taxon>Erwiniaceae</taxon>
        <taxon>Erwinia</taxon>
    </lineage>
</organism>
<dbReference type="Proteomes" id="UP000013111">
    <property type="component" value="Unassembled WGS sequence"/>
</dbReference>
<dbReference type="PRINTS" id="PR00953">
    <property type="entry name" value="TYPE3IMRPROT"/>
</dbReference>
<feature type="transmembrane region" description="Helical" evidence="7">
    <location>
        <begin position="38"/>
        <end position="58"/>
    </location>
</feature>
<name>A0A831A0W3_ERWAM</name>
<dbReference type="PANTHER" id="PTHR30065">
    <property type="entry name" value="FLAGELLAR BIOSYNTHETIC PROTEIN FLIR"/>
    <property type="match status" value="1"/>
</dbReference>
<evidence type="ECO:0000256" key="2">
    <source>
        <dbReference type="ARBA" id="ARBA00009772"/>
    </source>
</evidence>
<keyword evidence="3 7" id="KW-1003">Cell membrane</keyword>
<accession>A0A831A0W3</accession>
<evidence type="ECO:0000313" key="8">
    <source>
        <dbReference type="EMBL" id="CCO93566.1"/>
    </source>
</evidence>